<accession>A0A346NLB6</accession>
<protein>
    <submittedName>
        <fullName evidence="2">Uncharacterized protein</fullName>
    </submittedName>
</protein>
<keyword evidence="3" id="KW-1185">Reference proteome</keyword>
<evidence type="ECO:0000313" key="3">
    <source>
        <dbReference type="Proteomes" id="UP000262073"/>
    </source>
</evidence>
<evidence type="ECO:0000256" key="1">
    <source>
        <dbReference type="SAM" id="Phobius"/>
    </source>
</evidence>
<organism evidence="2 3">
    <name type="scientific">Salinimonas sediminis</name>
    <dbReference type="NCBI Taxonomy" id="2303538"/>
    <lineage>
        <taxon>Bacteria</taxon>
        <taxon>Pseudomonadati</taxon>
        <taxon>Pseudomonadota</taxon>
        <taxon>Gammaproteobacteria</taxon>
        <taxon>Alteromonadales</taxon>
        <taxon>Alteromonadaceae</taxon>
        <taxon>Alteromonas/Salinimonas group</taxon>
        <taxon>Salinimonas</taxon>
    </lineage>
</organism>
<dbReference type="KEGG" id="salm:D0Y50_08070"/>
<dbReference type="OrthoDB" id="5935280at2"/>
<dbReference type="RefSeq" id="WP_117316355.1">
    <property type="nucleotide sequence ID" value="NZ_CP031769.1"/>
</dbReference>
<keyword evidence="1" id="KW-0472">Membrane</keyword>
<keyword evidence="1" id="KW-0812">Transmembrane</keyword>
<reference evidence="2 3" key="1">
    <citation type="submission" date="2018-08" db="EMBL/GenBank/DDBJ databases">
        <title>Salinimonas sediminis sp. nov., a piezophilic bacterium isolated from a deep-sea sediment sample from the New Britain Trench.</title>
        <authorList>
            <person name="Cao J."/>
        </authorList>
    </citation>
    <scope>NUCLEOTIDE SEQUENCE [LARGE SCALE GENOMIC DNA]</scope>
    <source>
        <strain evidence="2 3">N102</strain>
    </source>
</reference>
<proteinExistence type="predicted"/>
<gene>
    <name evidence="2" type="ORF">D0Y50_08070</name>
</gene>
<name>A0A346NLB6_9ALTE</name>
<sequence>MKPDYQSYTLEELYDVEVNIDKDAYPERHKDLLHELKLREEAKPKVEIKEDIKKPKRTNKEKIITSSFILIAAAACLYYGNIPGKHGGLSMEDDPYFFWGTLLFCVGMAVKQLLTLVYNSKQGDGDT</sequence>
<dbReference type="EMBL" id="CP031769">
    <property type="protein sequence ID" value="AXR06323.1"/>
    <property type="molecule type" value="Genomic_DNA"/>
</dbReference>
<feature type="transmembrane region" description="Helical" evidence="1">
    <location>
        <begin position="63"/>
        <end position="81"/>
    </location>
</feature>
<feature type="transmembrane region" description="Helical" evidence="1">
    <location>
        <begin position="96"/>
        <end position="118"/>
    </location>
</feature>
<evidence type="ECO:0000313" key="2">
    <source>
        <dbReference type="EMBL" id="AXR06323.1"/>
    </source>
</evidence>
<dbReference type="Proteomes" id="UP000262073">
    <property type="component" value="Chromosome"/>
</dbReference>
<keyword evidence="1" id="KW-1133">Transmembrane helix</keyword>
<dbReference type="AlphaFoldDB" id="A0A346NLB6"/>